<evidence type="ECO:0000256" key="1">
    <source>
        <dbReference type="SAM" id="MobiDB-lite"/>
    </source>
</evidence>
<dbReference type="Proteomes" id="UP000264820">
    <property type="component" value="Unplaced"/>
</dbReference>
<dbReference type="Gene3D" id="1.10.10.60">
    <property type="entry name" value="Homeodomain-like"/>
    <property type="match status" value="1"/>
</dbReference>
<dbReference type="InterPro" id="IPR044822">
    <property type="entry name" value="Myb_DNA-bind_4"/>
</dbReference>
<dbReference type="PANTHER" id="PTHR47595:SF1">
    <property type="entry name" value="MYB_SANT-LIKE DNA-BINDING DOMAIN-CONTAINING PROTEIN"/>
    <property type="match status" value="1"/>
</dbReference>
<evidence type="ECO:0000259" key="2">
    <source>
        <dbReference type="Pfam" id="PF13837"/>
    </source>
</evidence>
<dbReference type="GeneTree" id="ENSGT00950000183478"/>
<evidence type="ECO:0000313" key="4">
    <source>
        <dbReference type="Proteomes" id="UP000264820"/>
    </source>
</evidence>
<dbReference type="AlphaFoldDB" id="A0A3Q2Z3F5"/>
<protein>
    <recommendedName>
        <fullName evidence="2">Myb/SANT-like DNA-binding domain-containing protein</fullName>
    </recommendedName>
</protein>
<name>A0A3Q2Z3F5_HIPCM</name>
<dbReference type="Pfam" id="PF13837">
    <property type="entry name" value="Myb_DNA-bind_4"/>
    <property type="match status" value="1"/>
</dbReference>
<dbReference type="OMA" id="REEMAWE"/>
<evidence type="ECO:0000313" key="3">
    <source>
        <dbReference type="Ensembl" id="ENSHCOP00000025194.1"/>
    </source>
</evidence>
<organism evidence="3 4">
    <name type="scientific">Hippocampus comes</name>
    <name type="common">Tiger tail seahorse</name>
    <dbReference type="NCBI Taxonomy" id="109280"/>
    <lineage>
        <taxon>Eukaryota</taxon>
        <taxon>Metazoa</taxon>
        <taxon>Chordata</taxon>
        <taxon>Craniata</taxon>
        <taxon>Vertebrata</taxon>
        <taxon>Euteleostomi</taxon>
        <taxon>Actinopterygii</taxon>
        <taxon>Neopterygii</taxon>
        <taxon>Teleostei</taxon>
        <taxon>Neoteleostei</taxon>
        <taxon>Acanthomorphata</taxon>
        <taxon>Syngnathiaria</taxon>
        <taxon>Syngnathiformes</taxon>
        <taxon>Syngnathoidei</taxon>
        <taxon>Syngnathidae</taxon>
        <taxon>Hippocampus</taxon>
    </lineage>
</organism>
<reference evidence="3" key="2">
    <citation type="submission" date="2025-09" db="UniProtKB">
        <authorList>
            <consortium name="Ensembl"/>
        </authorList>
    </citation>
    <scope>IDENTIFICATION</scope>
</reference>
<accession>A0A3Q2Z3F5</accession>
<proteinExistence type="predicted"/>
<dbReference type="PANTHER" id="PTHR47595">
    <property type="entry name" value="HEAT SHOCK 70 KDA PROTEIN 14"/>
    <property type="match status" value="1"/>
</dbReference>
<dbReference type="Ensembl" id="ENSHCOT00000019239.1">
    <property type="protein sequence ID" value="ENSHCOP00000025194.1"/>
    <property type="gene ID" value="ENSHCOG00000015172.1"/>
</dbReference>
<reference evidence="3" key="1">
    <citation type="submission" date="2025-08" db="UniProtKB">
        <authorList>
            <consortium name="Ensembl"/>
        </authorList>
    </citation>
    <scope>IDENTIFICATION</scope>
</reference>
<sequence>FVRCPYGYLQMHPGYFALENMAGHSNISTNTCEKNGNRGVNWGDDETSALMTIWADGNIQAQLEGTRRNKAVFLRIGEKMRSEGFHRTGDQCRIKIKALRQEYKKITDNNKTRKSRSDQLQKCMERTFEKFAESQRTNMKVYTHTHTHTKIAVHMCVCACVYIKNDLSFMIFFQLFIANENKKMSLEIEMEMKRWREEMAWEQQKREADEKRRREEREVDDRRRREDQEHQIRMMSMLLQHQNSGSHASTSAIGYEQSQSNLPMSALHILDPHVYHDL</sequence>
<dbReference type="FunFam" id="1.10.10.60:FF:000032">
    <property type="entry name" value="Zinc finger and SCAN domain-containing 20"/>
    <property type="match status" value="1"/>
</dbReference>
<keyword evidence="4" id="KW-1185">Reference proteome</keyword>
<feature type="region of interest" description="Disordered" evidence="1">
    <location>
        <begin position="203"/>
        <end position="227"/>
    </location>
</feature>
<feature type="domain" description="Myb/SANT-like DNA-binding" evidence="2">
    <location>
        <begin position="40"/>
        <end position="117"/>
    </location>
</feature>